<dbReference type="InterPro" id="IPR018087">
    <property type="entry name" value="Glyco_hydro_5_CS"/>
</dbReference>
<evidence type="ECO:0000256" key="11">
    <source>
        <dbReference type="SAM" id="MobiDB-lite"/>
    </source>
</evidence>
<name>A0A8H4QT92_9AGAR</name>
<feature type="region of interest" description="Disordered" evidence="11">
    <location>
        <begin position="60"/>
        <end position="91"/>
    </location>
</feature>
<feature type="domain" description="CBM1" evidence="13">
    <location>
        <begin position="19"/>
        <end position="55"/>
    </location>
</feature>
<evidence type="ECO:0000256" key="10">
    <source>
        <dbReference type="RuleBase" id="RU361153"/>
    </source>
</evidence>
<evidence type="ECO:0000256" key="4">
    <source>
        <dbReference type="ARBA" id="ARBA00022729"/>
    </source>
</evidence>
<comment type="catalytic activity">
    <reaction evidence="1">
        <text>Endohydrolysis of (1-&gt;4)-beta-D-glucosidic linkages in cellulose, lichenin and cereal beta-D-glucans.</text>
        <dbReference type="EC" id="3.2.1.4"/>
    </reaction>
</comment>
<dbReference type="GO" id="GO:0030245">
    <property type="term" value="P:cellulose catabolic process"/>
    <property type="evidence" value="ECO:0007669"/>
    <property type="project" value="UniProtKB-KW"/>
</dbReference>
<keyword evidence="4 12" id="KW-0732">Signal</keyword>
<keyword evidence="15" id="KW-1185">Reference proteome</keyword>
<dbReference type="SMART" id="SM00236">
    <property type="entry name" value="fCBD"/>
    <property type="match status" value="1"/>
</dbReference>
<keyword evidence="8 10" id="KW-0326">Glycosidase</keyword>
<keyword evidence="7" id="KW-0119">Carbohydrate metabolism</keyword>
<dbReference type="InterPro" id="IPR000254">
    <property type="entry name" value="CBD"/>
</dbReference>
<reference evidence="14 15" key="1">
    <citation type="submission" date="2019-12" db="EMBL/GenBank/DDBJ databases">
        <authorList>
            <person name="Floudas D."/>
            <person name="Bentzer J."/>
            <person name="Ahren D."/>
            <person name="Johansson T."/>
            <person name="Persson P."/>
            <person name="Tunlid A."/>
        </authorList>
    </citation>
    <scope>NUCLEOTIDE SEQUENCE [LARGE SCALE GENOMIC DNA]</scope>
    <source>
        <strain evidence="14 15">CBS 102.39</strain>
    </source>
</reference>
<sequence length="437" mass="45187">MSLLAIGALLSLGAACVHAQAPLYGQCGGIGWSGATTCASGSACVVSNPYYSQCLPGAASPSSSSSANPVPTSTATKPATSAPATTVAPPTATCSASLTKRATGKLSHVGVNIAGFDFGCNSDGSCTASGAWPPLLKYYGHDGEGQMQHFVNDDGFNTFRLPVGWQFLTNDAMSGTINQTNLAIYDDLVQACLNTGASCIVDVHNYARFNGEIIGQGGPSNDVFAALWSGIATKYASTPNVIFGVMNEPHDVPDINMWADSVQAAVTAIRKAGATTQLILLPGNNWTSAQTFVSNGSADALKKVVNPDGSTTGLIFDVHKYLDSDNSGTNAECVTNNIADAWEPLANWLRCNGRQAFNTETGGGNTASCAQYLCQQIAYQAQNSDVFLGYVGWAAGNFDPSYVLSEVPTNTGSTWTDTSLVKACLAPVSGSQSGSTS</sequence>
<comment type="similarity">
    <text evidence="2 10">Belongs to the glycosyl hydrolase 5 (cellulase A) family.</text>
</comment>
<protein>
    <recommendedName>
        <fullName evidence="3">cellulase</fullName>
        <ecNumber evidence="3">3.2.1.4</ecNumber>
    </recommendedName>
</protein>
<organism evidence="14 15">
    <name type="scientific">Agrocybe pediades</name>
    <dbReference type="NCBI Taxonomy" id="84607"/>
    <lineage>
        <taxon>Eukaryota</taxon>
        <taxon>Fungi</taxon>
        <taxon>Dikarya</taxon>
        <taxon>Basidiomycota</taxon>
        <taxon>Agaricomycotina</taxon>
        <taxon>Agaricomycetes</taxon>
        <taxon>Agaricomycetidae</taxon>
        <taxon>Agaricales</taxon>
        <taxon>Agaricineae</taxon>
        <taxon>Strophariaceae</taxon>
        <taxon>Agrocybe</taxon>
    </lineage>
</organism>
<dbReference type="InterPro" id="IPR017853">
    <property type="entry name" value="GH"/>
</dbReference>
<evidence type="ECO:0000256" key="7">
    <source>
        <dbReference type="ARBA" id="ARBA00023277"/>
    </source>
</evidence>
<evidence type="ECO:0000256" key="5">
    <source>
        <dbReference type="ARBA" id="ARBA00022801"/>
    </source>
</evidence>
<evidence type="ECO:0000256" key="2">
    <source>
        <dbReference type="ARBA" id="ARBA00005641"/>
    </source>
</evidence>
<proteinExistence type="inferred from homology"/>
<dbReference type="SUPFAM" id="SSF57180">
    <property type="entry name" value="Cellulose-binding domain"/>
    <property type="match status" value="1"/>
</dbReference>
<dbReference type="GO" id="GO:0008810">
    <property type="term" value="F:cellulase activity"/>
    <property type="evidence" value="ECO:0007669"/>
    <property type="project" value="UniProtKB-EC"/>
</dbReference>
<evidence type="ECO:0000313" key="14">
    <source>
        <dbReference type="EMBL" id="KAF4616763.1"/>
    </source>
</evidence>
<evidence type="ECO:0000256" key="8">
    <source>
        <dbReference type="ARBA" id="ARBA00023295"/>
    </source>
</evidence>
<dbReference type="GO" id="GO:0030248">
    <property type="term" value="F:cellulose binding"/>
    <property type="evidence" value="ECO:0007669"/>
    <property type="project" value="InterPro"/>
</dbReference>
<evidence type="ECO:0000256" key="3">
    <source>
        <dbReference type="ARBA" id="ARBA00012601"/>
    </source>
</evidence>
<dbReference type="GO" id="GO:0005576">
    <property type="term" value="C:extracellular region"/>
    <property type="evidence" value="ECO:0007669"/>
    <property type="project" value="InterPro"/>
</dbReference>
<evidence type="ECO:0000313" key="15">
    <source>
        <dbReference type="Proteomes" id="UP000521872"/>
    </source>
</evidence>
<dbReference type="AlphaFoldDB" id="A0A8H4QT92"/>
<dbReference type="Pfam" id="PF00150">
    <property type="entry name" value="Cellulase"/>
    <property type="match status" value="1"/>
</dbReference>
<feature type="signal peptide" evidence="12">
    <location>
        <begin position="1"/>
        <end position="19"/>
    </location>
</feature>
<dbReference type="Proteomes" id="UP000521872">
    <property type="component" value="Unassembled WGS sequence"/>
</dbReference>
<evidence type="ECO:0000256" key="1">
    <source>
        <dbReference type="ARBA" id="ARBA00000966"/>
    </source>
</evidence>
<dbReference type="PROSITE" id="PS51164">
    <property type="entry name" value="CBM1_2"/>
    <property type="match status" value="1"/>
</dbReference>
<dbReference type="FunFam" id="3.20.20.80:FF:000124">
    <property type="entry name" value="Exported cellulase"/>
    <property type="match status" value="1"/>
</dbReference>
<dbReference type="PANTHER" id="PTHR34142">
    <property type="entry name" value="ENDO-BETA-1,4-GLUCANASE A"/>
    <property type="match status" value="1"/>
</dbReference>
<keyword evidence="9" id="KW-0624">Polysaccharide degradation</keyword>
<dbReference type="Gene3D" id="3.20.20.80">
    <property type="entry name" value="Glycosidases"/>
    <property type="match status" value="1"/>
</dbReference>
<comment type="caution">
    <text evidence="14">The sequence shown here is derived from an EMBL/GenBank/DDBJ whole genome shotgun (WGS) entry which is preliminary data.</text>
</comment>
<gene>
    <name evidence="14" type="ORF">D9613_008469</name>
</gene>
<keyword evidence="5 10" id="KW-0378">Hydrolase</keyword>
<evidence type="ECO:0000259" key="13">
    <source>
        <dbReference type="PROSITE" id="PS51164"/>
    </source>
</evidence>
<evidence type="ECO:0000256" key="9">
    <source>
        <dbReference type="ARBA" id="ARBA00023326"/>
    </source>
</evidence>
<feature type="chain" id="PRO_5034447013" description="cellulase" evidence="12">
    <location>
        <begin position="20"/>
        <end position="437"/>
    </location>
</feature>
<dbReference type="PROSITE" id="PS00659">
    <property type="entry name" value="GLYCOSYL_HYDROL_F5"/>
    <property type="match status" value="1"/>
</dbReference>
<dbReference type="PROSITE" id="PS00562">
    <property type="entry name" value="CBM1_1"/>
    <property type="match status" value="1"/>
</dbReference>
<dbReference type="PANTHER" id="PTHR34142:SF5">
    <property type="entry name" value="CBM1 DOMAIN-CONTAINING PROTEIN"/>
    <property type="match status" value="1"/>
</dbReference>
<accession>A0A8H4QT92</accession>
<evidence type="ECO:0000256" key="6">
    <source>
        <dbReference type="ARBA" id="ARBA00023001"/>
    </source>
</evidence>
<dbReference type="OrthoDB" id="5823761at2759"/>
<dbReference type="EMBL" id="JAACJL010000031">
    <property type="protein sequence ID" value="KAF4616763.1"/>
    <property type="molecule type" value="Genomic_DNA"/>
</dbReference>
<keyword evidence="6" id="KW-0136">Cellulose degradation</keyword>
<dbReference type="InterPro" id="IPR035971">
    <property type="entry name" value="CBD_sf"/>
</dbReference>
<dbReference type="InterPro" id="IPR001547">
    <property type="entry name" value="Glyco_hydro_5"/>
</dbReference>
<dbReference type="EC" id="3.2.1.4" evidence="3"/>
<dbReference type="Pfam" id="PF00734">
    <property type="entry name" value="CBM_1"/>
    <property type="match status" value="1"/>
</dbReference>
<evidence type="ECO:0000256" key="12">
    <source>
        <dbReference type="SAM" id="SignalP"/>
    </source>
</evidence>
<dbReference type="SUPFAM" id="SSF51445">
    <property type="entry name" value="(Trans)glycosidases"/>
    <property type="match status" value="1"/>
</dbReference>